<name>A0ABT7AJ74_9HYPH</name>
<accession>A0ABT7AJ74</accession>
<evidence type="ECO:0000313" key="3">
    <source>
        <dbReference type="Proteomes" id="UP001321492"/>
    </source>
</evidence>
<protein>
    <submittedName>
        <fullName evidence="2">Uncharacterized protein</fullName>
    </submittedName>
</protein>
<proteinExistence type="predicted"/>
<organism evidence="2 3">
    <name type="scientific">Chelatococcus albus</name>
    <dbReference type="NCBI Taxonomy" id="3047466"/>
    <lineage>
        <taxon>Bacteria</taxon>
        <taxon>Pseudomonadati</taxon>
        <taxon>Pseudomonadota</taxon>
        <taxon>Alphaproteobacteria</taxon>
        <taxon>Hyphomicrobiales</taxon>
        <taxon>Chelatococcaceae</taxon>
        <taxon>Chelatococcus</taxon>
    </lineage>
</organism>
<comment type="caution">
    <text evidence="2">The sequence shown here is derived from an EMBL/GenBank/DDBJ whole genome shotgun (WGS) entry which is preliminary data.</text>
</comment>
<reference evidence="2 3" key="1">
    <citation type="submission" date="2023-05" db="EMBL/GenBank/DDBJ databases">
        <title>Chelatococcus sp. nov., a moderately thermophilic bacterium isolated from hot spring microbial mat.</title>
        <authorList>
            <person name="Hu C.-J."/>
            <person name="Li W.-J."/>
        </authorList>
    </citation>
    <scope>NUCLEOTIDE SEQUENCE [LARGE SCALE GENOMIC DNA]</scope>
    <source>
        <strain evidence="2 3">SYSU G07232</strain>
    </source>
</reference>
<dbReference type="EMBL" id="JASJEV010000009">
    <property type="protein sequence ID" value="MDJ1159423.1"/>
    <property type="molecule type" value="Genomic_DNA"/>
</dbReference>
<keyword evidence="1" id="KW-0732">Signal</keyword>
<dbReference type="Proteomes" id="UP001321492">
    <property type="component" value="Unassembled WGS sequence"/>
</dbReference>
<feature type="chain" id="PRO_5045683920" evidence="1">
    <location>
        <begin position="19"/>
        <end position="128"/>
    </location>
</feature>
<evidence type="ECO:0000256" key="1">
    <source>
        <dbReference type="SAM" id="SignalP"/>
    </source>
</evidence>
<sequence>MRIVIVTALALGIGAAGATGTPAGAQASSSFDGRWSVQMVTDSGICDASYRYAIAIDDGQVRYIPEPGAKPPAVSGQVAADGAVDLGIVKGLAKVNATGKLQRTSGAGSWRLGLLGCSGRWTAHKQAA</sequence>
<dbReference type="RefSeq" id="WP_283741422.1">
    <property type="nucleotide sequence ID" value="NZ_JASJEV010000009.1"/>
</dbReference>
<evidence type="ECO:0000313" key="2">
    <source>
        <dbReference type="EMBL" id="MDJ1159423.1"/>
    </source>
</evidence>
<gene>
    <name evidence="2" type="ORF">QNA08_14385</name>
</gene>
<feature type="signal peptide" evidence="1">
    <location>
        <begin position="1"/>
        <end position="18"/>
    </location>
</feature>
<keyword evidence="3" id="KW-1185">Reference proteome</keyword>